<keyword evidence="2" id="KW-1185">Reference proteome</keyword>
<sequence length="71" mass="7684">MRVLSHKTNTGVGSEDGNVAYYGNTSLSQESHDGGDVVFDHSENRPSHGNIACLLAFSAMIKVYTQIIITE</sequence>
<organism evidence="1 2">
    <name type="scientific">Lupinus albus</name>
    <name type="common">White lupine</name>
    <name type="synonym">Lupinus termis</name>
    <dbReference type="NCBI Taxonomy" id="3870"/>
    <lineage>
        <taxon>Eukaryota</taxon>
        <taxon>Viridiplantae</taxon>
        <taxon>Streptophyta</taxon>
        <taxon>Embryophyta</taxon>
        <taxon>Tracheophyta</taxon>
        <taxon>Spermatophyta</taxon>
        <taxon>Magnoliopsida</taxon>
        <taxon>eudicotyledons</taxon>
        <taxon>Gunneridae</taxon>
        <taxon>Pentapetalae</taxon>
        <taxon>rosids</taxon>
        <taxon>fabids</taxon>
        <taxon>Fabales</taxon>
        <taxon>Fabaceae</taxon>
        <taxon>Papilionoideae</taxon>
        <taxon>50 kb inversion clade</taxon>
        <taxon>genistoids sensu lato</taxon>
        <taxon>core genistoids</taxon>
        <taxon>Genisteae</taxon>
        <taxon>Lupinus</taxon>
    </lineage>
</organism>
<evidence type="ECO:0000313" key="2">
    <source>
        <dbReference type="Proteomes" id="UP000447434"/>
    </source>
</evidence>
<reference evidence="2" key="1">
    <citation type="journal article" date="2020" name="Nat. Commun.">
        <title>Genome sequence of the cluster root forming white lupin.</title>
        <authorList>
            <person name="Hufnagel B."/>
            <person name="Marques A."/>
            <person name="Soriano A."/>
            <person name="Marques L."/>
            <person name="Divol F."/>
            <person name="Doumas P."/>
            <person name="Sallet E."/>
            <person name="Mancinotti D."/>
            <person name="Carrere S."/>
            <person name="Marande W."/>
            <person name="Arribat S."/>
            <person name="Keller J."/>
            <person name="Huneau C."/>
            <person name="Blein T."/>
            <person name="Aime D."/>
            <person name="Laguerre M."/>
            <person name="Taylor J."/>
            <person name="Schubert V."/>
            <person name="Nelson M."/>
            <person name="Geu-Flores F."/>
            <person name="Crespi M."/>
            <person name="Gallardo-Guerrero K."/>
            <person name="Delaux P.-M."/>
            <person name="Salse J."/>
            <person name="Berges H."/>
            <person name="Guyot R."/>
            <person name="Gouzy J."/>
            <person name="Peret B."/>
        </authorList>
    </citation>
    <scope>NUCLEOTIDE SEQUENCE [LARGE SCALE GENOMIC DNA]</scope>
    <source>
        <strain evidence="2">cv. Amiga</strain>
    </source>
</reference>
<dbReference type="EMBL" id="WOCE01000004">
    <property type="protein sequence ID" value="KAE9616066.1"/>
    <property type="molecule type" value="Genomic_DNA"/>
</dbReference>
<protein>
    <submittedName>
        <fullName evidence="1">Uncharacterized protein</fullName>
    </submittedName>
</protein>
<proteinExistence type="predicted"/>
<name>A0A6A5MGW5_LUPAL</name>
<evidence type="ECO:0000313" key="1">
    <source>
        <dbReference type="EMBL" id="KAE9616066.1"/>
    </source>
</evidence>
<dbReference type="AlphaFoldDB" id="A0A6A5MGW5"/>
<gene>
    <name evidence="1" type="ORF">Lalb_Chr04g0261841</name>
</gene>
<accession>A0A6A5MGW5</accession>
<comment type="caution">
    <text evidence="1">The sequence shown here is derived from an EMBL/GenBank/DDBJ whole genome shotgun (WGS) entry which is preliminary data.</text>
</comment>
<dbReference type="Proteomes" id="UP000447434">
    <property type="component" value="Chromosome 4"/>
</dbReference>